<keyword evidence="4 6" id="KW-0472">Membrane</keyword>
<evidence type="ECO:0000256" key="6">
    <source>
        <dbReference type="SAM" id="Phobius"/>
    </source>
</evidence>
<evidence type="ECO:0000259" key="7">
    <source>
        <dbReference type="Pfam" id="PF05154"/>
    </source>
</evidence>
<evidence type="ECO:0000313" key="9">
    <source>
        <dbReference type="EMBL" id="SHK49297.1"/>
    </source>
</evidence>
<protein>
    <submittedName>
        <fullName evidence="9">TM2 domain-containing protein</fullName>
    </submittedName>
</protein>
<dbReference type="InterPro" id="IPR007829">
    <property type="entry name" value="TM2"/>
</dbReference>
<evidence type="ECO:0000256" key="4">
    <source>
        <dbReference type="ARBA" id="ARBA00023136"/>
    </source>
</evidence>
<accession>A0A1M6SXB0</accession>
<keyword evidence="2 6" id="KW-0812">Transmembrane</keyword>
<feature type="region of interest" description="Disordered" evidence="5">
    <location>
        <begin position="38"/>
        <end position="97"/>
    </location>
</feature>
<dbReference type="EMBL" id="FRAP01000007">
    <property type="protein sequence ID" value="SHK49297.1"/>
    <property type="molecule type" value="Genomic_DNA"/>
</dbReference>
<proteinExistence type="predicted"/>
<evidence type="ECO:0000256" key="3">
    <source>
        <dbReference type="ARBA" id="ARBA00022989"/>
    </source>
</evidence>
<feature type="domain" description="TM2" evidence="7">
    <location>
        <begin position="113"/>
        <end position="162"/>
    </location>
</feature>
<dbReference type="STRING" id="1848.SAMN05443637_10712"/>
<evidence type="ECO:0000256" key="2">
    <source>
        <dbReference type="ARBA" id="ARBA00022692"/>
    </source>
</evidence>
<evidence type="ECO:0000256" key="5">
    <source>
        <dbReference type="SAM" id="MobiDB-lite"/>
    </source>
</evidence>
<dbReference type="AlphaFoldDB" id="A0A1M6SXB0"/>
<comment type="subcellular location">
    <subcellularLocation>
        <location evidence="1">Membrane</location>
        <topology evidence="1">Multi-pass membrane protein</topology>
    </subcellularLocation>
</comment>
<organism evidence="9 10">
    <name type="scientific">Pseudonocardia thermophila</name>
    <dbReference type="NCBI Taxonomy" id="1848"/>
    <lineage>
        <taxon>Bacteria</taxon>
        <taxon>Bacillati</taxon>
        <taxon>Actinomycetota</taxon>
        <taxon>Actinomycetes</taxon>
        <taxon>Pseudonocardiales</taxon>
        <taxon>Pseudonocardiaceae</taxon>
        <taxon>Pseudonocardia</taxon>
    </lineage>
</organism>
<evidence type="ECO:0000256" key="1">
    <source>
        <dbReference type="ARBA" id="ARBA00004141"/>
    </source>
</evidence>
<feature type="transmembrane region" description="Helical" evidence="6">
    <location>
        <begin position="141"/>
        <end position="160"/>
    </location>
</feature>
<feature type="domain" description="DUF1707" evidence="8">
    <location>
        <begin position="1"/>
        <end position="42"/>
    </location>
</feature>
<dbReference type="GO" id="GO:0016020">
    <property type="term" value="C:membrane"/>
    <property type="evidence" value="ECO:0007669"/>
    <property type="project" value="UniProtKB-SubCell"/>
</dbReference>
<evidence type="ECO:0000259" key="8">
    <source>
        <dbReference type="Pfam" id="PF08044"/>
    </source>
</evidence>
<keyword evidence="10" id="KW-1185">Reference proteome</keyword>
<feature type="compositionally biased region" description="Pro residues" evidence="5">
    <location>
        <begin position="42"/>
        <end position="55"/>
    </location>
</feature>
<sequence length="179" mass="19473">MEALGEHFAQGRLDADEYGERSASAFAARTVGELEDLFHDLPPLPRPPHLGPPVPADRATVPPTHQPPTHQSGPDVWRRPPMVQRIAPPHPSQFAGPDAPYGREPGSGIPYSDKQKVVAGVLQLFLPFGVGRFYAGHAGLGIAQLLTTFFFGIGIFWSWIDGLVILTGRPTDPYGRPLR</sequence>
<dbReference type="InterPro" id="IPR012551">
    <property type="entry name" value="DUF1707_SHOCT-like"/>
</dbReference>
<gene>
    <name evidence="9" type="ORF">SAMN05443637_10712</name>
</gene>
<dbReference type="Proteomes" id="UP000184363">
    <property type="component" value="Unassembled WGS sequence"/>
</dbReference>
<evidence type="ECO:0000313" key="10">
    <source>
        <dbReference type="Proteomes" id="UP000184363"/>
    </source>
</evidence>
<dbReference type="Pfam" id="PF05154">
    <property type="entry name" value="TM2"/>
    <property type="match status" value="1"/>
</dbReference>
<name>A0A1M6SXB0_PSETH</name>
<keyword evidence="3 6" id="KW-1133">Transmembrane helix</keyword>
<dbReference type="Pfam" id="PF08044">
    <property type="entry name" value="DUF1707"/>
    <property type="match status" value="1"/>
</dbReference>
<reference evidence="9 10" key="1">
    <citation type="submission" date="2016-11" db="EMBL/GenBank/DDBJ databases">
        <authorList>
            <person name="Jaros S."/>
            <person name="Januszkiewicz K."/>
            <person name="Wedrychowicz H."/>
        </authorList>
    </citation>
    <scope>NUCLEOTIDE SEQUENCE [LARGE SCALE GENOMIC DNA]</scope>
    <source>
        <strain evidence="9 10">DSM 43832</strain>
    </source>
</reference>